<dbReference type="Pfam" id="PF07519">
    <property type="entry name" value="Tannase"/>
    <property type="match status" value="1"/>
</dbReference>
<sequence>MLASLAGSFVGIVLCLLKTVSADAVSNCQPSTFEPPDIDGVQYLAIHANAELAFTAMSLPPATLDGASYTIDFCNVTVTYTHPGWNDTINVSVWLPLSNSSSNSSWNGRLWAVGGSGFAAGVGSLYMTQAVAKGFAALMTDSGHPAGLTNALRLDWALSSPGNLNLPLLYDFGLRTLGEMGPIGKKTTKDFFARTPDFAYFSGCSQGGRQGLEIAQRFPTHYDGILAAAPAIYFDTFLPAASWARQVMDDMDVYPSPCEIDVYIKEAVNACDGLDGVRDGIISHPDLCSFNPHSVMGKQVACNGTSITLSVAGAEVVAAAWRGPSSPSGDISWPGLNKDTSLTANYVATSCAQQSRGCSLAASPLLDDFFKYLLNKDPAHTTANMTDEQFLAHLRTSHRELGPIFGSADPNLSEFKATGGKMISWHGLADETIPPAGTIDYYKEVLAIDPDASDFFRFFEAPGVGHCACGPGPFP</sequence>
<proteinExistence type="inferred from homology"/>
<evidence type="ECO:0000256" key="4">
    <source>
        <dbReference type="ARBA" id="ARBA00022729"/>
    </source>
</evidence>
<keyword evidence="4 8" id="KW-0732">Signal</keyword>
<dbReference type="EC" id="3.1.1.-" evidence="8"/>
<gene>
    <name evidence="9" type="ORF">M409DRAFT_51201</name>
</gene>
<dbReference type="PANTHER" id="PTHR33938:SF8">
    <property type="entry name" value="CARBOXYLIC ESTER HYDROLASE"/>
    <property type="match status" value="1"/>
</dbReference>
<dbReference type="OrthoDB" id="3039123at2759"/>
<evidence type="ECO:0000256" key="8">
    <source>
        <dbReference type="RuleBase" id="RU361238"/>
    </source>
</evidence>
<name>A0A6A6CV20_ZASCE</name>
<dbReference type="EMBL" id="ML993584">
    <property type="protein sequence ID" value="KAF2170961.1"/>
    <property type="molecule type" value="Genomic_DNA"/>
</dbReference>
<keyword evidence="7" id="KW-1015">Disulfide bond</keyword>
<dbReference type="GO" id="GO:0030600">
    <property type="term" value="F:feruloyl esterase activity"/>
    <property type="evidence" value="ECO:0007669"/>
    <property type="project" value="UniProtKB-ARBA"/>
</dbReference>
<keyword evidence="10" id="KW-1185">Reference proteome</keyword>
<dbReference type="InterPro" id="IPR029058">
    <property type="entry name" value="AB_hydrolase_fold"/>
</dbReference>
<dbReference type="InterPro" id="IPR011118">
    <property type="entry name" value="Tannase/feruloyl_esterase"/>
</dbReference>
<dbReference type="GO" id="GO:0046872">
    <property type="term" value="F:metal ion binding"/>
    <property type="evidence" value="ECO:0007669"/>
    <property type="project" value="UniProtKB-KW"/>
</dbReference>
<comment type="similarity">
    <text evidence="1 8">Belongs to the tannase family.</text>
</comment>
<accession>A0A6A6CV20</accession>
<keyword evidence="2" id="KW-0719">Serine esterase</keyword>
<dbReference type="GeneID" id="54565013"/>
<evidence type="ECO:0000256" key="7">
    <source>
        <dbReference type="ARBA" id="ARBA00023157"/>
    </source>
</evidence>
<feature type="chain" id="PRO_5025705443" description="Carboxylic ester hydrolase" evidence="8">
    <location>
        <begin position="23"/>
        <end position="475"/>
    </location>
</feature>
<reference evidence="9" key="1">
    <citation type="journal article" date="2020" name="Stud. Mycol.">
        <title>101 Dothideomycetes genomes: a test case for predicting lifestyles and emergence of pathogens.</title>
        <authorList>
            <person name="Haridas S."/>
            <person name="Albert R."/>
            <person name="Binder M."/>
            <person name="Bloem J."/>
            <person name="Labutti K."/>
            <person name="Salamov A."/>
            <person name="Andreopoulos B."/>
            <person name="Baker S."/>
            <person name="Barry K."/>
            <person name="Bills G."/>
            <person name="Bluhm B."/>
            <person name="Cannon C."/>
            <person name="Castanera R."/>
            <person name="Culley D."/>
            <person name="Daum C."/>
            <person name="Ezra D."/>
            <person name="Gonzalez J."/>
            <person name="Henrissat B."/>
            <person name="Kuo A."/>
            <person name="Liang C."/>
            <person name="Lipzen A."/>
            <person name="Lutzoni F."/>
            <person name="Magnuson J."/>
            <person name="Mondo S."/>
            <person name="Nolan M."/>
            <person name="Ohm R."/>
            <person name="Pangilinan J."/>
            <person name="Park H.-J."/>
            <person name="Ramirez L."/>
            <person name="Alfaro M."/>
            <person name="Sun H."/>
            <person name="Tritt A."/>
            <person name="Yoshinaga Y."/>
            <person name="Zwiers L.-H."/>
            <person name="Turgeon B."/>
            <person name="Goodwin S."/>
            <person name="Spatafora J."/>
            <person name="Crous P."/>
            <person name="Grigoriev I."/>
        </authorList>
    </citation>
    <scope>NUCLEOTIDE SEQUENCE</scope>
    <source>
        <strain evidence="9">ATCC 36951</strain>
    </source>
</reference>
<dbReference type="AlphaFoldDB" id="A0A6A6CV20"/>
<organism evidence="9 10">
    <name type="scientific">Zasmidium cellare ATCC 36951</name>
    <dbReference type="NCBI Taxonomy" id="1080233"/>
    <lineage>
        <taxon>Eukaryota</taxon>
        <taxon>Fungi</taxon>
        <taxon>Dikarya</taxon>
        <taxon>Ascomycota</taxon>
        <taxon>Pezizomycotina</taxon>
        <taxon>Dothideomycetes</taxon>
        <taxon>Dothideomycetidae</taxon>
        <taxon>Mycosphaerellales</taxon>
        <taxon>Mycosphaerellaceae</taxon>
        <taxon>Zasmidium</taxon>
    </lineage>
</organism>
<evidence type="ECO:0000256" key="2">
    <source>
        <dbReference type="ARBA" id="ARBA00022487"/>
    </source>
</evidence>
<evidence type="ECO:0000256" key="3">
    <source>
        <dbReference type="ARBA" id="ARBA00022723"/>
    </source>
</evidence>
<dbReference type="PANTHER" id="PTHR33938">
    <property type="entry name" value="FERULOYL ESTERASE B-RELATED"/>
    <property type="match status" value="1"/>
</dbReference>
<keyword evidence="6" id="KW-0106">Calcium</keyword>
<protein>
    <recommendedName>
        <fullName evidence="8">Carboxylic ester hydrolase</fullName>
        <ecNumber evidence="8">3.1.1.-</ecNumber>
    </recommendedName>
</protein>
<dbReference type="SUPFAM" id="SSF53474">
    <property type="entry name" value="alpha/beta-Hydrolases"/>
    <property type="match status" value="1"/>
</dbReference>
<keyword evidence="5 8" id="KW-0378">Hydrolase</keyword>
<evidence type="ECO:0000256" key="6">
    <source>
        <dbReference type="ARBA" id="ARBA00022837"/>
    </source>
</evidence>
<keyword evidence="3" id="KW-0479">Metal-binding</keyword>
<dbReference type="RefSeq" id="XP_033671850.1">
    <property type="nucleotide sequence ID" value="XM_033811741.1"/>
</dbReference>
<evidence type="ECO:0000256" key="1">
    <source>
        <dbReference type="ARBA" id="ARBA00006249"/>
    </source>
</evidence>
<feature type="signal peptide" evidence="8">
    <location>
        <begin position="1"/>
        <end position="22"/>
    </location>
</feature>
<evidence type="ECO:0000313" key="10">
    <source>
        <dbReference type="Proteomes" id="UP000799537"/>
    </source>
</evidence>
<dbReference type="Proteomes" id="UP000799537">
    <property type="component" value="Unassembled WGS sequence"/>
</dbReference>
<evidence type="ECO:0000256" key="5">
    <source>
        <dbReference type="ARBA" id="ARBA00022801"/>
    </source>
</evidence>
<evidence type="ECO:0000313" key="9">
    <source>
        <dbReference type="EMBL" id="KAF2170961.1"/>
    </source>
</evidence>